<feature type="domain" description="Tyr recombinase" evidence="2">
    <location>
        <begin position="48"/>
        <end position="256"/>
    </location>
</feature>
<dbReference type="InterPro" id="IPR013762">
    <property type="entry name" value="Integrase-like_cat_sf"/>
</dbReference>
<dbReference type="InterPro" id="IPR011946">
    <property type="entry name" value="Integrase_integron-type"/>
</dbReference>
<accession>A0ABW5DAP5</accession>
<dbReference type="EMBL" id="JBHUIT010000038">
    <property type="protein sequence ID" value="MFD2258143.1"/>
    <property type="molecule type" value="Genomic_DNA"/>
</dbReference>
<dbReference type="Pfam" id="PF00589">
    <property type="entry name" value="Phage_integrase"/>
    <property type="match status" value="1"/>
</dbReference>
<organism evidence="3 4">
    <name type="scientific">Luteolibacter algae</name>
    <dbReference type="NCBI Taxonomy" id="454151"/>
    <lineage>
        <taxon>Bacteria</taxon>
        <taxon>Pseudomonadati</taxon>
        <taxon>Verrucomicrobiota</taxon>
        <taxon>Verrucomicrobiia</taxon>
        <taxon>Verrucomicrobiales</taxon>
        <taxon>Verrucomicrobiaceae</taxon>
        <taxon>Luteolibacter</taxon>
    </lineage>
</organism>
<protein>
    <submittedName>
        <fullName evidence="3">Integron integrase</fullName>
    </submittedName>
</protein>
<dbReference type="NCBIfam" id="TIGR02249">
    <property type="entry name" value="integrase_gron"/>
    <property type="match status" value="1"/>
</dbReference>
<evidence type="ECO:0000313" key="4">
    <source>
        <dbReference type="Proteomes" id="UP001597375"/>
    </source>
</evidence>
<dbReference type="PANTHER" id="PTHR30349">
    <property type="entry name" value="PHAGE INTEGRASE-RELATED"/>
    <property type="match status" value="1"/>
</dbReference>
<evidence type="ECO:0000313" key="3">
    <source>
        <dbReference type="EMBL" id="MFD2258143.1"/>
    </source>
</evidence>
<comment type="caution">
    <text evidence="3">The sequence shown here is derived from an EMBL/GenBank/DDBJ whole genome shotgun (WGS) entry which is preliminary data.</text>
</comment>
<name>A0ABW5DAP5_9BACT</name>
<dbReference type="Proteomes" id="UP001597375">
    <property type="component" value="Unassembled WGS sequence"/>
</dbReference>
<dbReference type="InterPro" id="IPR050090">
    <property type="entry name" value="Tyrosine_recombinase_XerCD"/>
</dbReference>
<evidence type="ECO:0000259" key="2">
    <source>
        <dbReference type="PROSITE" id="PS51898"/>
    </source>
</evidence>
<keyword evidence="4" id="KW-1185">Reference proteome</keyword>
<proteinExistence type="predicted"/>
<dbReference type="InterPro" id="IPR011010">
    <property type="entry name" value="DNA_brk_join_enz"/>
</dbReference>
<gene>
    <name evidence="3" type="ORF">ACFSSA_15790</name>
</gene>
<dbReference type="RefSeq" id="WP_386821583.1">
    <property type="nucleotide sequence ID" value="NZ_JBHUIT010000038.1"/>
</dbReference>
<dbReference type="PANTHER" id="PTHR30349:SF64">
    <property type="entry name" value="PROPHAGE INTEGRASE INTD-RELATED"/>
    <property type="match status" value="1"/>
</dbReference>
<dbReference type="Gene3D" id="1.10.443.10">
    <property type="entry name" value="Intergrase catalytic core"/>
    <property type="match status" value="1"/>
</dbReference>
<reference evidence="4" key="1">
    <citation type="journal article" date="2019" name="Int. J. Syst. Evol. Microbiol.">
        <title>The Global Catalogue of Microorganisms (GCM) 10K type strain sequencing project: providing services to taxonomists for standard genome sequencing and annotation.</title>
        <authorList>
            <consortium name="The Broad Institute Genomics Platform"/>
            <consortium name="The Broad Institute Genome Sequencing Center for Infectious Disease"/>
            <person name="Wu L."/>
            <person name="Ma J."/>
        </authorList>
    </citation>
    <scope>NUCLEOTIDE SEQUENCE [LARGE SCALE GENOMIC DNA]</scope>
    <source>
        <strain evidence="4">CGMCC 4.7106</strain>
    </source>
</reference>
<dbReference type="SUPFAM" id="SSF56349">
    <property type="entry name" value="DNA breaking-rejoining enzymes"/>
    <property type="match status" value="1"/>
</dbReference>
<sequence>MSDLAVKGGVVMGTQKQALNAMAFYLKRVRGFEQVDLRNFRKAKESQKLPVVLSKAEVLRLLDAAEEETRRGGLARTYALMLQVMYASGLRVMECVRLRVKDIDFDNGYLMVRQGKGNKDRRVPLARRLKEPLREHLAGIRKMFDDDRAADLDGVHMPGAFDRKSPGAGKEWTWFWLFPSPKLSVDPRANRVRRHHVHENGVQRSMKRLSEVARIDKRVTCHVLRHSFATHLLEMGRDIRTVQELLGHESVQTTMI</sequence>
<keyword evidence="1" id="KW-0233">DNA recombination</keyword>
<feature type="non-terminal residue" evidence="3">
    <location>
        <position position="256"/>
    </location>
</feature>
<dbReference type="PROSITE" id="PS51898">
    <property type="entry name" value="TYR_RECOMBINASE"/>
    <property type="match status" value="1"/>
</dbReference>
<dbReference type="InterPro" id="IPR002104">
    <property type="entry name" value="Integrase_catalytic"/>
</dbReference>
<evidence type="ECO:0000256" key="1">
    <source>
        <dbReference type="ARBA" id="ARBA00023172"/>
    </source>
</evidence>